<dbReference type="AlphaFoldDB" id="A0A196SNP6"/>
<organism evidence="12 13">
    <name type="scientific">Blastocystis sp. subtype 1 (strain ATCC 50177 / NandII)</name>
    <dbReference type="NCBI Taxonomy" id="478820"/>
    <lineage>
        <taxon>Eukaryota</taxon>
        <taxon>Sar</taxon>
        <taxon>Stramenopiles</taxon>
        <taxon>Bigyra</taxon>
        <taxon>Opalozoa</taxon>
        <taxon>Opalinata</taxon>
        <taxon>Blastocystidae</taxon>
        <taxon>Blastocystis</taxon>
    </lineage>
</organism>
<keyword evidence="2 10" id="KW-0812">Transmembrane</keyword>
<evidence type="ECO:0000256" key="9">
    <source>
        <dbReference type="PROSITE-ProRule" id="PRU00175"/>
    </source>
</evidence>
<evidence type="ECO:0000256" key="1">
    <source>
        <dbReference type="ARBA" id="ARBA00004141"/>
    </source>
</evidence>
<protein>
    <submittedName>
        <fullName evidence="12">RING finger protein</fullName>
    </submittedName>
</protein>
<comment type="caution">
    <text evidence="12">The sequence shown here is derived from an EMBL/GenBank/DDBJ whole genome shotgun (WGS) entry which is preliminary data.</text>
</comment>
<keyword evidence="4 9" id="KW-0863">Zinc-finger</keyword>
<keyword evidence="7 10" id="KW-1133">Transmembrane helix</keyword>
<dbReference type="PANTHER" id="PTHR15860:SF0">
    <property type="entry name" value="LP20373P"/>
    <property type="match status" value="1"/>
</dbReference>
<evidence type="ECO:0000256" key="10">
    <source>
        <dbReference type="SAM" id="Phobius"/>
    </source>
</evidence>
<reference evidence="12 13" key="1">
    <citation type="submission" date="2016-05" db="EMBL/GenBank/DDBJ databases">
        <title>Nuclear genome of Blastocystis sp. subtype 1 NandII.</title>
        <authorList>
            <person name="Gentekaki E."/>
            <person name="Curtis B."/>
            <person name="Stairs C."/>
            <person name="Eme L."/>
            <person name="Herman E."/>
            <person name="Klimes V."/>
            <person name="Arias M.C."/>
            <person name="Elias M."/>
            <person name="Hilliou F."/>
            <person name="Klute M."/>
            <person name="Malik S.-B."/>
            <person name="Pightling A."/>
            <person name="Rachubinski R."/>
            <person name="Salas D."/>
            <person name="Schlacht A."/>
            <person name="Suga H."/>
            <person name="Archibald J."/>
            <person name="Ball S.G."/>
            <person name="Clark G."/>
            <person name="Dacks J."/>
            <person name="Van Der Giezen M."/>
            <person name="Tsaousis A."/>
            <person name="Roger A."/>
        </authorList>
    </citation>
    <scope>NUCLEOTIDE SEQUENCE [LARGE SCALE GENOMIC DNA]</scope>
    <source>
        <strain evidence="13">ATCC 50177 / NandII</strain>
    </source>
</reference>
<dbReference type="SMART" id="SM00184">
    <property type="entry name" value="RING"/>
    <property type="match status" value="1"/>
</dbReference>
<dbReference type="GO" id="GO:0008270">
    <property type="term" value="F:zinc ion binding"/>
    <property type="evidence" value="ECO:0007669"/>
    <property type="project" value="UniProtKB-KW"/>
</dbReference>
<keyword evidence="3" id="KW-0479">Metal-binding</keyword>
<keyword evidence="5" id="KW-0833">Ubl conjugation pathway</keyword>
<evidence type="ECO:0000256" key="4">
    <source>
        <dbReference type="ARBA" id="ARBA00022771"/>
    </source>
</evidence>
<keyword evidence="6" id="KW-0862">Zinc</keyword>
<evidence type="ECO:0000256" key="2">
    <source>
        <dbReference type="ARBA" id="ARBA00022692"/>
    </source>
</evidence>
<feature type="domain" description="RING-type" evidence="11">
    <location>
        <begin position="246"/>
        <end position="284"/>
    </location>
</feature>
<sequence length="307" mass="35274">MIDLDREIDTFLQNPRNLELSCFIGESIPFFVIVSVAFFINNLRWLFCISSVCFATYGLNRLLKFAVANLTDKPYRYLFLHLVLSIVSIGTLRFCTPEEYAVNYYLHPPKVISSLLVAISCQFIYDSYEVLITGICKSVFLLCAQLLSFYCHTEVEKKRQWIAVMEKVSVMTRYTFNTFLWIAYLRTLPSILRVVLSFLYVVTKLLILCLHLNSLVRVIRHLRASQSMVGKVISEEEAMSEGNAQCSICMDTIHTPVVLPCKHVFCDNCISSWLEMNSTCPLCRKPIRQHGDWLHANGSSTLFPIVF</sequence>
<dbReference type="PANTHER" id="PTHR15860">
    <property type="entry name" value="UNCHARACTERIZED RING FINGER-CONTAINING PROTEIN"/>
    <property type="match status" value="1"/>
</dbReference>
<accession>A0A196SNP6</accession>
<gene>
    <name evidence="12" type="ORF">AV274_0402</name>
</gene>
<feature type="transmembrane region" description="Helical" evidence="10">
    <location>
        <begin position="45"/>
        <end position="63"/>
    </location>
</feature>
<dbReference type="InterPro" id="IPR001841">
    <property type="entry name" value="Znf_RING"/>
</dbReference>
<keyword evidence="13" id="KW-1185">Reference proteome</keyword>
<dbReference type="Pfam" id="PF13923">
    <property type="entry name" value="zf-C3HC4_2"/>
    <property type="match status" value="1"/>
</dbReference>
<dbReference type="Proteomes" id="UP000078348">
    <property type="component" value="Unassembled WGS sequence"/>
</dbReference>
<dbReference type="GO" id="GO:0016020">
    <property type="term" value="C:membrane"/>
    <property type="evidence" value="ECO:0007669"/>
    <property type="project" value="UniProtKB-SubCell"/>
</dbReference>
<evidence type="ECO:0000256" key="6">
    <source>
        <dbReference type="ARBA" id="ARBA00022833"/>
    </source>
</evidence>
<evidence type="ECO:0000259" key="11">
    <source>
        <dbReference type="PROSITE" id="PS50089"/>
    </source>
</evidence>
<dbReference type="EMBL" id="LXWW01000015">
    <property type="protein sequence ID" value="OAO17846.1"/>
    <property type="molecule type" value="Genomic_DNA"/>
</dbReference>
<dbReference type="GO" id="GO:0061630">
    <property type="term" value="F:ubiquitin protein ligase activity"/>
    <property type="evidence" value="ECO:0007669"/>
    <property type="project" value="InterPro"/>
</dbReference>
<evidence type="ECO:0000256" key="8">
    <source>
        <dbReference type="ARBA" id="ARBA00023136"/>
    </source>
</evidence>
<dbReference type="SUPFAM" id="SSF57850">
    <property type="entry name" value="RING/U-box"/>
    <property type="match status" value="1"/>
</dbReference>
<evidence type="ECO:0000256" key="3">
    <source>
        <dbReference type="ARBA" id="ARBA00022723"/>
    </source>
</evidence>
<name>A0A196SNP6_BLAHN</name>
<dbReference type="InterPro" id="IPR044235">
    <property type="entry name" value="RNFT1/2"/>
</dbReference>
<dbReference type="Gene3D" id="3.30.40.10">
    <property type="entry name" value="Zinc/RING finger domain, C3HC4 (zinc finger)"/>
    <property type="match status" value="1"/>
</dbReference>
<comment type="subcellular location">
    <subcellularLocation>
        <location evidence="1">Membrane</location>
        <topology evidence="1">Multi-pass membrane protein</topology>
    </subcellularLocation>
</comment>
<proteinExistence type="predicted"/>
<feature type="transmembrane region" description="Helical" evidence="10">
    <location>
        <begin position="198"/>
        <end position="219"/>
    </location>
</feature>
<evidence type="ECO:0000256" key="5">
    <source>
        <dbReference type="ARBA" id="ARBA00022786"/>
    </source>
</evidence>
<evidence type="ECO:0000313" key="12">
    <source>
        <dbReference type="EMBL" id="OAO17846.1"/>
    </source>
</evidence>
<evidence type="ECO:0000256" key="7">
    <source>
        <dbReference type="ARBA" id="ARBA00022989"/>
    </source>
</evidence>
<keyword evidence="8 10" id="KW-0472">Membrane</keyword>
<feature type="transmembrane region" description="Helical" evidence="10">
    <location>
        <begin position="75"/>
        <end position="92"/>
    </location>
</feature>
<evidence type="ECO:0000313" key="13">
    <source>
        <dbReference type="Proteomes" id="UP000078348"/>
    </source>
</evidence>
<dbReference type="PROSITE" id="PS50089">
    <property type="entry name" value="ZF_RING_2"/>
    <property type="match status" value="1"/>
</dbReference>
<dbReference type="PROSITE" id="PS00518">
    <property type="entry name" value="ZF_RING_1"/>
    <property type="match status" value="1"/>
</dbReference>
<dbReference type="OrthoDB" id="29886at2759"/>
<dbReference type="GO" id="GO:1904294">
    <property type="term" value="P:positive regulation of ERAD pathway"/>
    <property type="evidence" value="ECO:0007669"/>
    <property type="project" value="InterPro"/>
</dbReference>
<feature type="transmembrane region" description="Helical" evidence="10">
    <location>
        <begin position="20"/>
        <end position="40"/>
    </location>
</feature>
<dbReference type="InterPro" id="IPR013083">
    <property type="entry name" value="Znf_RING/FYVE/PHD"/>
</dbReference>
<feature type="transmembrane region" description="Helical" evidence="10">
    <location>
        <begin position="131"/>
        <end position="153"/>
    </location>
</feature>
<dbReference type="InterPro" id="IPR017907">
    <property type="entry name" value="Znf_RING_CS"/>
</dbReference>